<reference evidence="1 2" key="1">
    <citation type="journal article" date="2019" name="Nat. Ecol. Evol.">
        <title>Megaphylogeny resolves global patterns of mushroom evolution.</title>
        <authorList>
            <person name="Varga T."/>
            <person name="Krizsan K."/>
            <person name="Foldi C."/>
            <person name="Dima B."/>
            <person name="Sanchez-Garcia M."/>
            <person name="Sanchez-Ramirez S."/>
            <person name="Szollosi G.J."/>
            <person name="Szarkandi J.G."/>
            <person name="Papp V."/>
            <person name="Albert L."/>
            <person name="Andreopoulos W."/>
            <person name="Angelini C."/>
            <person name="Antonin V."/>
            <person name="Barry K.W."/>
            <person name="Bougher N.L."/>
            <person name="Buchanan P."/>
            <person name="Buyck B."/>
            <person name="Bense V."/>
            <person name="Catcheside P."/>
            <person name="Chovatia M."/>
            <person name="Cooper J."/>
            <person name="Damon W."/>
            <person name="Desjardin D."/>
            <person name="Finy P."/>
            <person name="Geml J."/>
            <person name="Haridas S."/>
            <person name="Hughes K."/>
            <person name="Justo A."/>
            <person name="Karasinski D."/>
            <person name="Kautmanova I."/>
            <person name="Kiss B."/>
            <person name="Kocsube S."/>
            <person name="Kotiranta H."/>
            <person name="LaButti K.M."/>
            <person name="Lechner B.E."/>
            <person name="Liimatainen K."/>
            <person name="Lipzen A."/>
            <person name="Lukacs Z."/>
            <person name="Mihaltcheva S."/>
            <person name="Morgado L.N."/>
            <person name="Niskanen T."/>
            <person name="Noordeloos M.E."/>
            <person name="Ohm R.A."/>
            <person name="Ortiz-Santana B."/>
            <person name="Ovrebo C."/>
            <person name="Racz N."/>
            <person name="Riley R."/>
            <person name="Savchenko A."/>
            <person name="Shiryaev A."/>
            <person name="Soop K."/>
            <person name="Spirin V."/>
            <person name="Szebenyi C."/>
            <person name="Tomsovsky M."/>
            <person name="Tulloss R.E."/>
            <person name="Uehling J."/>
            <person name="Grigoriev I.V."/>
            <person name="Vagvolgyi C."/>
            <person name="Papp T."/>
            <person name="Martin F.M."/>
            <person name="Miettinen O."/>
            <person name="Hibbett D.S."/>
            <person name="Nagy L.G."/>
        </authorList>
    </citation>
    <scope>NUCLEOTIDE SEQUENCE [LARGE SCALE GENOMIC DNA]</scope>
    <source>
        <strain evidence="1 2">NL-1719</strain>
    </source>
</reference>
<dbReference type="EMBL" id="ML208917">
    <property type="protein sequence ID" value="TFK59684.1"/>
    <property type="molecule type" value="Genomic_DNA"/>
</dbReference>
<evidence type="ECO:0000313" key="1">
    <source>
        <dbReference type="EMBL" id="TFK59684.1"/>
    </source>
</evidence>
<gene>
    <name evidence="1" type="ORF">BDN72DRAFT_584901</name>
</gene>
<accession>A0ACD3A2R8</accession>
<name>A0ACD3A2R8_9AGAR</name>
<dbReference type="Proteomes" id="UP000308600">
    <property type="component" value="Unassembled WGS sequence"/>
</dbReference>
<keyword evidence="2" id="KW-1185">Reference proteome</keyword>
<protein>
    <submittedName>
        <fullName evidence="1">Uncharacterized protein</fullName>
    </submittedName>
</protein>
<organism evidence="1 2">
    <name type="scientific">Pluteus cervinus</name>
    <dbReference type="NCBI Taxonomy" id="181527"/>
    <lineage>
        <taxon>Eukaryota</taxon>
        <taxon>Fungi</taxon>
        <taxon>Dikarya</taxon>
        <taxon>Basidiomycota</taxon>
        <taxon>Agaricomycotina</taxon>
        <taxon>Agaricomycetes</taxon>
        <taxon>Agaricomycetidae</taxon>
        <taxon>Agaricales</taxon>
        <taxon>Pluteineae</taxon>
        <taxon>Pluteaceae</taxon>
        <taxon>Pluteus</taxon>
    </lineage>
</organism>
<sequence>MQFRNVKLFASMHLTILDIKDSRDSVGARDRFHGSRTLSNPSIFRWAVEDFSNIVNRIRRSGWQNGLTHPFPMK</sequence>
<proteinExistence type="predicted"/>
<evidence type="ECO:0000313" key="2">
    <source>
        <dbReference type="Proteomes" id="UP000308600"/>
    </source>
</evidence>